<dbReference type="STRING" id="1235802.C823_03962"/>
<feature type="transmembrane region" description="Helical" evidence="9">
    <location>
        <begin position="41"/>
        <end position="59"/>
    </location>
</feature>
<feature type="region of interest" description="Disordered" evidence="8">
    <location>
        <begin position="260"/>
        <end position="282"/>
    </location>
</feature>
<evidence type="ECO:0000256" key="6">
    <source>
        <dbReference type="ARBA" id="ARBA00022989"/>
    </source>
</evidence>
<dbReference type="PATRIC" id="fig|1235802.3.peg.4189"/>
<evidence type="ECO:0000256" key="8">
    <source>
        <dbReference type="SAM" id="MobiDB-lite"/>
    </source>
</evidence>
<comment type="subcellular location">
    <subcellularLocation>
        <location evidence="1">Cell membrane</location>
        <topology evidence="1">Multi-pass membrane protein</topology>
    </subcellularLocation>
</comment>
<feature type="transmembrane region" description="Helical" evidence="9">
    <location>
        <begin position="210"/>
        <end position="226"/>
    </location>
</feature>
<keyword evidence="6 9" id="KW-1133">Transmembrane helix</keyword>
<accession>N2A3D5</accession>
<keyword evidence="4" id="KW-1003">Cell membrane</keyword>
<gene>
    <name evidence="10" type="ORF">C823_03962</name>
</gene>
<evidence type="ECO:0000313" key="11">
    <source>
        <dbReference type="Proteomes" id="UP000012589"/>
    </source>
</evidence>
<evidence type="ECO:0000256" key="5">
    <source>
        <dbReference type="ARBA" id="ARBA00022692"/>
    </source>
</evidence>
<dbReference type="Proteomes" id="UP000012589">
    <property type="component" value="Unassembled WGS sequence"/>
</dbReference>
<dbReference type="EMBL" id="AQFT01000119">
    <property type="protein sequence ID" value="EMZ22721.1"/>
    <property type="molecule type" value="Genomic_DNA"/>
</dbReference>
<evidence type="ECO:0000256" key="7">
    <source>
        <dbReference type="ARBA" id="ARBA00023136"/>
    </source>
</evidence>
<name>N2A3D5_9FIRM</name>
<feature type="transmembrane region" description="Helical" evidence="9">
    <location>
        <begin position="185"/>
        <end position="204"/>
    </location>
</feature>
<dbReference type="PANTHER" id="PTHR34979">
    <property type="entry name" value="INNER MEMBRANE PROTEIN YGAZ"/>
    <property type="match status" value="1"/>
</dbReference>
<feature type="transmembrane region" description="Helical" evidence="9">
    <location>
        <begin position="238"/>
        <end position="257"/>
    </location>
</feature>
<evidence type="ECO:0000256" key="4">
    <source>
        <dbReference type="ARBA" id="ARBA00022475"/>
    </source>
</evidence>
<feature type="compositionally biased region" description="Basic and acidic residues" evidence="8">
    <location>
        <begin position="271"/>
        <end position="282"/>
    </location>
</feature>
<evidence type="ECO:0000256" key="2">
    <source>
        <dbReference type="ARBA" id="ARBA00010735"/>
    </source>
</evidence>
<evidence type="ECO:0000256" key="1">
    <source>
        <dbReference type="ARBA" id="ARBA00004651"/>
    </source>
</evidence>
<protein>
    <recommendedName>
        <fullName evidence="12">Azaleucine resistance protein AzlC</fullName>
    </recommendedName>
</protein>
<evidence type="ECO:0000256" key="3">
    <source>
        <dbReference type="ARBA" id="ARBA00022448"/>
    </source>
</evidence>
<dbReference type="InterPro" id="IPR011606">
    <property type="entry name" value="Brnchd-chn_aa_trnsp_permease"/>
</dbReference>
<dbReference type="GO" id="GO:0005886">
    <property type="term" value="C:plasma membrane"/>
    <property type="evidence" value="ECO:0007669"/>
    <property type="project" value="UniProtKB-SubCell"/>
</dbReference>
<feature type="transmembrane region" description="Helical" evidence="9">
    <location>
        <begin position="157"/>
        <end position="178"/>
    </location>
</feature>
<dbReference type="PANTHER" id="PTHR34979:SF1">
    <property type="entry name" value="INNER MEMBRANE PROTEIN YGAZ"/>
    <property type="match status" value="1"/>
</dbReference>
<dbReference type="AlphaFoldDB" id="N2A3D5"/>
<proteinExistence type="inferred from homology"/>
<reference evidence="10 11" key="1">
    <citation type="journal article" date="2014" name="Genome Announc.">
        <title>Draft genome sequences of the altered schaedler flora, a defined bacterial community from gnotobiotic mice.</title>
        <authorList>
            <person name="Wannemuehler M.J."/>
            <person name="Overstreet A.M."/>
            <person name="Ward D.V."/>
            <person name="Phillips G.J."/>
        </authorList>
    </citation>
    <scope>NUCLEOTIDE SEQUENCE [LARGE SCALE GENOMIC DNA]</scope>
    <source>
        <strain evidence="10 11">ASF492</strain>
    </source>
</reference>
<comment type="caution">
    <text evidence="10">The sequence shown here is derived from an EMBL/GenBank/DDBJ whole genome shotgun (WGS) entry which is preliminary data.</text>
</comment>
<keyword evidence="5 9" id="KW-0812">Transmembrane</keyword>
<feature type="transmembrane region" description="Helical" evidence="9">
    <location>
        <begin position="130"/>
        <end position="151"/>
    </location>
</feature>
<sequence>MGIARQYLTGPEWCKETTGINMNQNQTNQNKNAFINGIRDGIPIALGYFAVAFSLGIVAKKAGLNPVQGFISSMLNHASAGEYAEFTVIMANAPYVEMAFVILITNIRYLLMSCALSQRFRADTSLVHRLLVGFGITDEIFGISIAGPGMLNPYYNYGAMFVALPGWSMGTALGIVAGNILPASVVSALSVALYGMFVAIIIPASKKNRVVGGVVAVSFAISYAVSKMSVFDRMSDSMKISLLTVVIAAAAAAFFPVSQEEEPCGGSDDAGSAKEEISGYGA</sequence>
<organism evidence="10 11">
    <name type="scientific">Eubacterium plexicaudatum ASF492</name>
    <dbReference type="NCBI Taxonomy" id="1235802"/>
    <lineage>
        <taxon>Bacteria</taxon>
        <taxon>Bacillati</taxon>
        <taxon>Bacillota</taxon>
        <taxon>Clostridia</taxon>
        <taxon>Eubacteriales</taxon>
        <taxon>Eubacteriaceae</taxon>
        <taxon>Eubacterium</taxon>
    </lineage>
</organism>
<dbReference type="HOGENOM" id="CLU_065777_3_2_9"/>
<keyword evidence="7 9" id="KW-0472">Membrane</keyword>
<dbReference type="GO" id="GO:1903785">
    <property type="term" value="P:L-valine transmembrane transport"/>
    <property type="evidence" value="ECO:0007669"/>
    <property type="project" value="TreeGrafter"/>
</dbReference>
<dbReference type="eggNOG" id="COG1296">
    <property type="taxonomic scope" value="Bacteria"/>
</dbReference>
<evidence type="ECO:0000256" key="9">
    <source>
        <dbReference type="SAM" id="Phobius"/>
    </source>
</evidence>
<dbReference type="Pfam" id="PF03591">
    <property type="entry name" value="AzlC"/>
    <property type="match status" value="1"/>
</dbReference>
<evidence type="ECO:0008006" key="12">
    <source>
        <dbReference type="Google" id="ProtNLM"/>
    </source>
</evidence>
<keyword evidence="3" id="KW-0813">Transport</keyword>
<evidence type="ECO:0000313" key="10">
    <source>
        <dbReference type="EMBL" id="EMZ22721.1"/>
    </source>
</evidence>
<comment type="similarity">
    <text evidence="2">Belongs to the AzlC family.</text>
</comment>
<keyword evidence="11" id="KW-1185">Reference proteome</keyword>